<protein>
    <recommendedName>
        <fullName evidence="4">Glycogenin</fullName>
    </recommendedName>
</protein>
<feature type="region of interest" description="Disordered" evidence="1">
    <location>
        <begin position="811"/>
        <end position="906"/>
    </location>
</feature>
<dbReference type="Proteomes" id="UP000518752">
    <property type="component" value="Unassembled WGS sequence"/>
</dbReference>
<name>A0A8H5HS98_9AGAR</name>
<feature type="compositionally biased region" description="Basic residues" evidence="1">
    <location>
        <begin position="536"/>
        <end position="548"/>
    </location>
</feature>
<feature type="compositionally biased region" description="Polar residues" evidence="1">
    <location>
        <begin position="921"/>
        <end position="936"/>
    </location>
</feature>
<feature type="compositionally biased region" description="Low complexity" evidence="1">
    <location>
        <begin position="882"/>
        <end position="903"/>
    </location>
</feature>
<dbReference type="EMBL" id="JAACJN010000029">
    <property type="protein sequence ID" value="KAF5388588.1"/>
    <property type="molecule type" value="Genomic_DNA"/>
</dbReference>
<sequence>MPFAFVTLLTSDHYLPGALTLVAALRDIHPSPAFSPEVDFQTVCLVTPETVDVSIIKLLRKTFDAVIGVEVIAQRDEQGLELLARPTQKFERLKTSITRLRTHQILIILFSRPDLNQVLTKLHVFRLVQYQKIIFLDADVLPVRPLSHLFTLPHEFSAVPDVGWPDIFNSGVLVLSPGEDKFTELHQLLKTRGSWDGGDQGILNEWRGNDWNRLSFTYNTTPTAAYTYAPAYERFGKEISALHFIGPNKPWKSIQYRAPFLSQQASSSSSSQRAYDYDSLVDKWFQVYDVHYRVQNIIQEPKFEVQKYKSAWDEPSQSGISPSGVLDLDALRNLAIRGINSAGAPENKYGEGEYKSLPLEGRVDLMRPKPVSKASEEKRLSVDTQPFSTPSARDSLRTPGPEELPLSPHPQPISLPPTPSLVSREHPLYYERQPSLDPEDHQAQYLQYQSLHPHLDEKSSALFSHHPPPTSREQPALHQQHLPEPLTQPHYSPPRPPSPPKLLWNPAIDPPPNTAPSVSAFPSDTYFENIWDQPQSKHHDRTHQHKQHAMSPTPDSGAFFEPPLPGQIPERIQEHYRSVTGDVDRTAHTGPVPDLTKVKPIFPWEDKPRSKPNRMFPVSDALPPTLITKAAEEKPEVVEPLHLEPKAEPVTEMISPSKPRPPRGLPTSLSYANAWDTVPSIQRYASRLVRPPPPLPAPVPFDSEDYWRGRKGWDDKAEESSRDGDDEDNTDTDDGEPVVSRLADSDNETSVSGSISHTRSRRGSSASSSHGMKSKKKEYRVRGVQTISPEMKSQAVQVAILVDPSKVSQRSIIQDQATWPAKTSLTLDTGNPKKPQWITSGRGGSPGLKDSLSTGAGAGGGDTFGSLSLPPDVLSPREFGFSHTPPSAPSSSSTITPSSAHAPLAVPSTADSPLIVNSQPLVPLRQISNESVTPPSSDGPLSPPEGHPIGSAALLKKAGRVFDPARGVEVFKRGSEEVLARFLKMSSWEDEVSPQR</sequence>
<feature type="region of interest" description="Disordered" evidence="1">
    <location>
        <begin position="365"/>
        <end position="422"/>
    </location>
</feature>
<accession>A0A8H5HS98</accession>
<feature type="compositionally biased region" description="Polar residues" evidence="1">
    <location>
        <begin position="382"/>
        <end position="392"/>
    </location>
</feature>
<dbReference type="PANTHER" id="PTHR11183">
    <property type="entry name" value="GLYCOGENIN SUBFAMILY MEMBER"/>
    <property type="match status" value="1"/>
</dbReference>
<organism evidence="2 3">
    <name type="scientific">Collybiopsis confluens</name>
    <dbReference type="NCBI Taxonomy" id="2823264"/>
    <lineage>
        <taxon>Eukaryota</taxon>
        <taxon>Fungi</taxon>
        <taxon>Dikarya</taxon>
        <taxon>Basidiomycota</taxon>
        <taxon>Agaricomycotina</taxon>
        <taxon>Agaricomycetes</taxon>
        <taxon>Agaricomycetidae</taxon>
        <taxon>Agaricales</taxon>
        <taxon>Marasmiineae</taxon>
        <taxon>Omphalotaceae</taxon>
        <taxon>Collybiopsis</taxon>
    </lineage>
</organism>
<dbReference type="GO" id="GO:0016757">
    <property type="term" value="F:glycosyltransferase activity"/>
    <property type="evidence" value="ECO:0007669"/>
    <property type="project" value="InterPro"/>
</dbReference>
<feature type="compositionally biased region" description="Polar residues" evidence="1">
    <location>
        <begin position="811"/>
        <end position="829"/>
    </location>
</feature>
<gene>
    <name evidence="2" type="ORF">D9757_004642</name>
</gene>
<feature type="region of interest" description="Disordered" evidence="1">
    <location>
        <begin position="583"/>
        <end position="670"/>
    </location>
</feature>
<dbReference type="InterPro" id="IPR029044">
    <property type="entry name" value="Nucleotide-diphossugar_trans"/>
</dbReference>
<evidence type="ECO:0000313" key="3">
    <source>
        <dbReference type="Proteomes" id="UP000518752"/>
    </source>
</evidence>
<feature type="region of interest" description="Disordered" evidence="1">
    <location>
        <begin position="687"/>
        <end position="787"/>
    </location>
</feature>
<feature type="compositionally biased region" description="Acidic residues" evidence="1">
    <location>
        <begin position="724"/>
        <end position="736"/>
    </location>
</feature>
<feature type="region of interest" description="Disordered" evidence="1">
    <location>
        <begin position="921"/>
        <end position="952"/>
    </location>
</feature>
<keyword evidence="3" id="KW-1185">Reference proteome</keyword>
<feature type="region of interest" description="Disordered" evidence="1">
    <location>
        <begin position="459"/>
        <end position="521"/>
    </location>
</feature>
<feature type="region of interest" description="Disordered" evidence="1">
    <location>
        <begin position="535"/>
        <end position="566"/>
    </location>
</feature>
<feature type="compositionally biased region" description="Basic and acidic residues" evidence="1">
    <location>
        <begin position="630"/>
        <end position="649"/>
    </location>
</feature>
<proteinExistence type="predicted"/>
<reference evidence="2 3" key="1">
    <citation type="journal article" date="2020" name="ISME J.">
        <title>Uncovering the hidden diversity of litter-decomposition mechanisms in mushroom-forming fungi.</title>
        <authorList>
            <person name="Floudas D."/>
            <person name="Bentzer J."/>
            <person name="Ahren D."/>
            <person name="Johansson T."/>
            <person name="Persson P."/>
            <person name="Tunlid A."/>
        </authorList>
    </citation>
    <scope>NUCLEOTIDE SEQUENCE [LARGE SCALE GENOMIC DNA]</scope>
    <source>
        <strain evidence="2 3">CBS 406.79</strain>
    </source>
</reference>
<feature type="compositionally biased region" description="Basic and acidic residues" evidence="1">
    <location>
        <begin position="705"/>
        <end position="723"/>
    </location>
</feature>
<dbReference type="Pfam" id="PF01501">
    <property type="entry name" value="Glyco_transf_8"/>
    <property type="match status" value="1"/>
</dbReference>
<evidence type="ECO:0008006" key="4">
    <source>
        <dbReference type="Google" id="ProtNLM"/>
    </source>
</evidence>
<comment type="caution">
    <text evidence="2">The sequence shown here is derived from an EMBL/GenBank/DDBJ whole genome shotgun (WGS) entry which is preliminary data.</text>
</comment>
<evidence type="ECO:0000256" key="1">
    <source>
        <dbReference type="SAM" id="MobiDB-lite"/>
    </source>
</evidence>
<dbReference type="OrthoDB" id="2014201at2759"/>
<feature type="compositionally biased region" description="Pro residues" evidence="1">
    <location>
        <begin position="690"/>
        <end position="699"/>
    </location>
</feature>
<dbReference type="InterPro" id="IPR050587">
    <property type="entry name" value="GNT1/Glycosyltrans_8"/>
</dbReference>
<dbReference type="CDD" id="cd02537">
    <property type="entry name" value="GT8_Glycogenin"/>
    <property type="match status" value="1"/>
</dbReference>
<dbReference type="SUPFAM" id="SSF53448">
    <property type="entry name" value="Nucleotide-diphospho-sugar transferases"/>
    <property type="match status" value="1"/>
</dbReference>
<dbReference type="InterPro" id="IPR002495">
    <property type="entry name" value="Glyco_trans_8"/>
</dbReference>
<dbReference type="AlphaFoldDB" id="A0A8H5HS98"/>
<evidence type="ECO:0000313" key="2">
    <source>
        <dbReference type="EMBL" id="KAF5388588.1"/>
    </source>
</evidence>
<dbReference type="Gene3D" id="3.90.550.10">
    <property type="entry name" value="Spore Coat Polysaccharide Biosynthesis Protein SpsA, Chain A"/>
    <property type="match status" value="1"/>
</dbReference>
<feature type="compositionally biased region" description="Pro residues" evidence="1">
    <location>
        <begin position="407"/>
        <end position="419"/>
    </location>
</feature>
<feature type="compositionally biased region" description="Pro residues" evidence="1">
    <location>
        <begin position="491"/>
        <end position="500"/>
    </location>
</feature>